<evidence type="ECO:0000256" key="3">
    <source>
        <dbReference type="ARBA" id="ARBA00011977"/>
    </source>
</evidence>
<accession>A0A4R6P485</accession>
<dbReference type="PROSITE" id="PS51625">
    <property type="entry name" value="SAM_MT_TRMB"/>
    <property type="match status" value="1"/>
</dbReference>
<evidence type="ECO:0000256" key="7">
    <source>
        <dbReference type="ARBA" id="ARBA00022694"/>
    </source>
</evidence>
<dbReference type="Proteomes" id="UP000295531">
    <property type="component" value="Unassembled WGS sequence"/>
</dbReference>
<protein>
    <recommendedName>
        <fullName evidence="3">tRNA (guanine(46)-N(7))-methyltransferase</fullName>
        <ecNumber evidence="3">2.1.1.33</ecNumber>
    </recommendedName>
</protein>
<keyword evidence="7" id="KW-0819">tRNA processing</keyword>
<comment type="caution">
    <text evidence="8">The sequence shown here is derived from an EMBL/GenBank/DDBJ whole genome shotgun (WGS) entry which is preliminary data.</text>
</comment>
<evidence type="ECO:0000256" key="5">
    <source>
        <dbReference type="ARBA" id="ARBA00022679"/>
    </source>
</evidence>
<dbReference type="OrthoDB" id="9809889at2"/>
<dbReference type="Pfam" id="PF02390">
    <property type="entry name" value="Methyltransf_4"/>
    <property type="match status" value="1"/>
</dbReference>
<dbReference type="PANTHER" id="PTHR23417:SF14">
    <property type="entry name" value="PENTACOTRIPEPTIDE-REPEAT REGION OF PRORP DOMAIN-CONTAINING PROTEIN"/>
    <property type="match status" value="1"/>
</dbReference>
<evidence type="ECO:0000256" key="1">
    <source>
        <dbReference type="ARBA" id="ARBA00000142"/>
    </source>
</evidence>
<comment type="function">
    <text evidence="2">Catalyzes the formation of N(7)-methylguanine at position 46 (m7G46) in tRNA.</text>
</comment>
<dbReference type="InterPro" id="IPR003358">
    <property type="entry name" value="tRNA_(Gua-N-7)_MeTrfase_Trmb"/>
</dbReference>
<dbReference type="EC" id="2.1.1.33" evidence="3"/>
<dbReference type="CDD" id="cd02440">
    <property type="entry name" value="AdoMet_MTases"/>
    <property type="match status" value="1"/>
</dbReference>
<dbReference type="GO" id="GO:0043527">
    <property type="term" value="C:tRNA methyltransferase complex"/>
    <property type="evidence" value="ECO:0007669"/>
    <property type="project" value="TreeGrafter"/>
</dbReference>
<keyword evidence="6" id="KW-0949">S-adenosyl-L-methionine</keyword>
<keyword evidence="4 8" id="KW-0489">Methyltransferase</keyword>
<proteinExistence type="predicted"/>
<evidence type="ECO:0000256" key="4">
    <source>
        <dbReference type="ARBA" id="ARBA00022603"/>
    </source>
</evidence>
<keyword evidence="5" id="KW-0808">Transferase</keyword>
<evidence type="ECO:0000256" key="6">
    <source>
        <dbReference type="ARBA" id="ARBA00022691"/>
    </source>
</evidence>
<sequence>MNTQARPVHSNQTGPHEDVKAVVSRHLNSEFKKPIQAHNQTAFDEVNALVSEWQGPLILDSCCGVGESTAVIAQQHPDALVIGVDKSAHRIDKHSNYQQGGHGERYYVLRADLLDFWRLACNANWQISQHFLLYPNPWPKAAHLARRWHGSPVWPYLVKLGGQLTLRSNWSTYLLEVAEALSLSRIKAGISLLDMHNTAPMTPFERKYQDSGQSLWQLTADLNALN</sequence>
<name>A0A4R6P485_9GAMM</name>
<evidence type="ECO:0000313" key="9">
    <source>
        <dbReference type="Proteomes" id="UP000295531"/>
    </source>
</evidence>
<organism evidence="8 9">
    <name type="scientific">Idiomarina aquatica</name>
    <dbReference type="NCBI Taxonomy" id="1327752"/>
    <lineage>
        <taxon>Bacteria</taxon>
        <taxon>Pseudomonadati</taxon>
        <taxon>Pseudomonadota</taxon>
        <taxon>Gammaproteobacteria</taxon>
        <taxon>Alteromonadales</taxon>
        <taxon>Idiomarinaceae</taxon>
        <taxon>Idiomarina</taxon>
    </lineage>
</organism>
<gene>
    <name evidence="8" type="ORF">DEU29_10917</name>
</gene>
<dbReference type="SUPFAM" id="SSF53335">
    <property type="entry name" value="S-adenosyl-L-methionine-dependent methyltransferases"/>
    <property type="match status" value="1"/>
</dbReference>
<keyword evidence="9" id="KW-1185">Reference proteome</keyword>
<dbReference type="PANTHER" id="PTHR23417">
    <property type="entry name" value="3-DEOXY-D-MANNO-OCTULOSONIC-ACID TRANSFERASE/TRNA GUANINE-N 7 - -METHYLTRANSFERASE"/>
    <property type="match status" value="1"/>
</dbReference>
<evidence type="ECO:0000256" key="2">
    <source>
        <dbReference type="ARBA" id="ARBA00003015"/>
    </source>
</evidence>
<dbReference type="EMBL" id="SNXI01000009">
    <property type="protein sequence ID" value="TDP32588.1"/>
    <property type="molecule type" value="Genomic_DNA"/>
</dbReference>
<dbReference type="RefSeq" id="WP_133539843.1">
    <property type="nucleotide sequence ID" value="NZ_SNXI01000009.1"/>
</dbReference>
<dbReference type="AlphaFoldDB" id="A0A4R6P485"/>
<dbReference type="InterPro" id="IPR029063">
    <property type="entry name" value="SAM-dependent_MTases_sf"/>
</dbReference>
<evidence type="ECO:0000313" key="8">
    <source>
        <dbReference type="EMBL" id="TDP32588.1"/>
    </source>
</evidence>
<reference evidence="8 9" key="1">
    <citation type="submission" date="2019-03" db="EMBL/GenBank/DDBJ databases">
        <title>Freshwater and sediment microbial communities from various areas in North America, analyzing microbe dynamics in response to fracking.</title>
        <authorList>
            <person name="Lamendella R."/>
        </authorList>
    </citation>
    <scope>NUCLEOTIDE SEQUENCE [LARGE SCALE GENOMIC DNA]</scope>
    <source>
        <strain evidence="8 9">18_TX</strain>
    </source>
</reference>
<comment type="catalytic activity">
    <reaction evidence="1">
        <text>guanosine(46) in tRNA + S-adenosyl-L-methionine = N(7)-methylguanosine(46) in tRNA + S-adenosyl-L-homocysteine</text>
        <dbReference type="Rhea" id="RHEA:42708"/>
        <dbReference type="Rhea" id="RHEA-COMP:10188"/>
        <dbReference type="Rhea" id="RHEA-COMP:10189"/>
        <dbReference type="ChEBI" id="CHEBI:57856"/>
        <dbReference type="ChEBI" id="CHEBI:59789"/>
        <dbReference type="ChEBI" id="CHEBI:74269"/>
        <dbReference type="ChEBI" id="CHEBI:74480"/>
        <dbReference type="EC" id="2.1.1.33"/>
    </reaction>
</comment>
<dbReference type="GO" id="GO:0008176">
    <property type="term" value="F:tRNA (guanine(46)-N7)-methyltransferase activity"/>
    <property type="evidence" value="ECO:0007669"/>
    <property type="project" value="UniProtKB-EC"/>
</dbReference>
<dbReference type="Gene3D" id="3.40.50.150">
    <property type="entry name" value="Vaccinia Virus protein VP39"/>
    <property type="match status" value="1"/>
</dbReference>